<evidence type="ECO:0000313" key="4">
    <source>
        <dbReference type="Proteomes" id="UP000560081"/>
    </source>
</evidence>
<dbReference type="AlphaFoldDB" id="A0A4Y8X2N8"/>
<evidence type="ECO:0000256" key="1">
    <source>
        <dbReference type="SAM" id="MobiDB-lite"/>
    </source>
</evidence>
<dbReference type="Proteomes" id="UP000560081">
    <property type="component" value="Unassembled WGS sequence"/>
</dbReference>
<sequence>MTDVGEWTRAPVGPPSRRERRAREEPARSGPARSRAVRWALAACAAVVLVLLGVGAARAAWLTTHPEPEQPDRVDALLVLYSRPEVYDAALELIDRGVAERVFVSAHLGPDGFQTLCGPEGVRDPRAAKATVECFAPDPVTTQGEVVHAAERMRQLGLEHLGVLTFPQHVERARILAERCVPADEGTVSMLMFTPRDTSRRWQLRQDVYGTLAFAKVALTPGCADELPGPVQWPLDVYKRLQGLSTEPDHQWNPEVRP</sequence>
<evidence type="ECO:0000256" key="2">
    <source>
        <dbReference type="SAM" id="Phobius"/>
    </source>
</evidence>
<dbReference type="EMBL" id="JACHMC010000001">
    <property type="protein sequence ID" value="MBB4882188.1"/>
    <property type="molecule type" value="Genomic_DNA"/>
</dbReference>
<name>A0A4Y8X2N8_9MICC</name>
<keyword evidence="2" id="KW-0472">Membrane</keyword>
<proteinExistence type="predicted"/>
<dbReference type="OrthoDB" id="4772924at2"/>
<keyword evidence="2" id="KW-1133">Transmembrane helix</keyword>
<evidence type="ECO:0008006" key="5">
    <source>
        <dbReference type="Google" id="ProtNLM"/>
    </source>
</evidence>
<organism evidence="3 4">
    <name type="scientific">Micrococcus flavus</name>
    <dbReference type="NCBI Taxonomy" id="384602"/>
    <lineage>
        <taxon>Bacteria</taxon>
        <taxon>Bacillati</taxon>
        <taxon>Actinomycetota</taxon>
        <taxon>Actinomycetes</taxon>
        <taxon>Micrococcales</taxon>
        <taxon>Micrococcaceae</taxon>
        <taxon>Micrococcus</taxon>
    </lineage>
</organism>
<protein>
    <recommendedName>
        <fullName evidence="5">YdcF family protein</fullName>
    </recommendedName>
</protein>
<feature type="region of interest" description="Disordered" evidence="1">
    <location>
        <begin position="1"/>
        <end position="29"/>
    </location>
</feature>
<dbReference type="RefSeq" id="WP_135028664.1">
    <property type="nucleotide sequence ID" value="NZ_BMLA01000006.1"/>
</dbReference>
<accession>A0A4Y8X2N8</accession>
<evidence type="ECO:0000313" key="3">
    <source>
        <dbReference type="EMBL" id="MBB4882188.1"/>
    </source>
</evidence>
<reference evidence="3 4" key="1">
    <citation type="submission" date="2020-08" db="EMBL/GenBank/DDBJ databases">
        <title>Sequencing the genomes of 1000 actinobacteria strains.</title>
        <authorList>
            <person name="Klenk H.-P."/>
        </authorList>
    </citation>
    <scope>NUCLEOTIDE SEQUENCE [LARGE SCALE GENOMIC DNA]</scope>
    <source>
        <strain evidence="3 4">DSM 19079</strain>
    </source>
</reference>
<keyword evidence="2" id="KW-0812">Transmembrane</keyword>
<feature type="transmembrane region" description="Helical" evidence="2">
    <location>
        <begin position="39"/>
        <end position="61"/>
    </location>
</feature>
<comment type="caution">
    <text evidence="3">The sequence shown here is derived from an EMBL/GenBank/DDBJ whole genome shotgun (WGS) entry which is preliminary data.</text>
</comment>
<gene>
    <name evidence="3" type="ORF">BJ976_000539</name>
</gene>
<keyword evidence="4" id="KW-1185">Reference proteome</keyword>